<protein>
    <submittedName>
        <fullName evidence="2">Uncharacterized protein</fullName>
    </submittedName>
</protein>
<keyword evidence="1" id="KW-0812">Transmembrane</keyword>
<feature type="transmembrane region" description="Helical" evidence="1">
    <location>
        <begin position="12"/>
        <end position="32"/>
    </location>
</feature>
<comment type="caution">
    <text evidence="2">The sequence shown here is derived from an EMBL/GenBank/DDBJ whole genome shotgun (WGS) entry which is preliminary data.</text>
</comment>
<accession>A0AAW1E8T8</accession>
<proteinExistence type="predicted"/>
<sequence length="111" mass="12019">MGVNVNHNLMGILRFSVGSSALCLLSQLVMMVSDKRLGLSLFSPPPGLRNKKTLGIVGTRGCKASSVTYWFPLAFWLSLLAALKLSLDSSLRTVGGEAEYFILVTESRTDP</sequence>
<dbReference type="Proteomes" id="UP001488805">
    <property type="component" value="Unassembled WGS sequence"/>
</dbReference>
<keyword evidence="3" id="KW-1185">Reference proteome</keyword>
<dbReference type="AlphaFoldDB" id="A0AAW1E8T8"/>
<reference evidence="2 3" key="1">
    <citation type="journal article" date="2024" name="Genome Biol. Evol.">
        <title>Chromosome-level genome assembly of the viviparous eelpout Zoarces viviparus.</title>
        <authorList>
            <person name="Fuhrmann N."/>
            <person name="Brasseur M.V."/>
            <person name="Bakowski C.E."/>
            <person name="Podsiadlowski L."/>
            <person name="Prost S."/>
            <person name="Krehenwinkel H."/>
            <person name="Mayer C."/>
        </authorList>
    </citation>
    <scope>NUCLEOTIDE SEQUENCE [LARGE SCALE GENOMIC DNA]</scope>
    <source>
        <strain evidence="2">NO-MEL_2022_Ind0_liver</strain>
    </source>
</reference>
<evidence type="ECO:0000313" key="2">
    <source>
        <dbReference type="EMBL" id="KAK9518834.1"/>
    </source>
</evidence>
<name>A0AAW1E8T8_ZOAVI</name>
<organism evidence="2 3">
    <name type="scientific">Zoarces viviparus</name>
    <name type="common">Viviparous eelpout</name>
    <name type="synonym">Blennius viviparus</name>
    <dbReference type="NCBI Taxonomy" id="48416"/>
    <lineage>
        <taxon>Eukaryota</taxon>
        <taxon>Metazoa</taxon>
        <taxon>Chordata</taxon>
        <taxon>Craniata</taxon>
        <taxon>Vertebrata</taxon>
        <taxon>Euteleostomi</taxon>
        <taxon>Actinopterygii</taxon>
        <taxon>Neopterygii</taxon>
        <taxon>Teleostei</taxon>
        <taxon>Neoteleostei</taxon>
        <taxon>Acanthomorphata</taxon>
        <taxon>Eupercaria</taxon>
        <taxon>Perciformes</taxon>
        <taxon>Cottioidei</taxon>
        <taxon>Zoarcales</taxon>
        <taxon>Zoarcidae</taxon>
        <taxon>Zoarcinae</taxon>
        <taxon>Zoarces</taxon>
    </lineage>
</organism>
<dbReference type="EMBL" id="JBCEZU010000434">
    <property type="protein sequence ID" value="KAK9518834.1"/>
    <property type="molecule type" value="Genomic_DNA"/>
</dbReference>
<gene>
    <name evidence="2" type="ORF">VZT92_021604</name>
</gene>
<evidence type="ECO:0000256" key="1">
    <source>
        <dbReference type="SAM" id="Phobius"/>
    </source>
</evidence>
<keyword evidence="1" id="KW-0472">Membrane</keyword>
<keyword evidence="1" id="KW-1133">Transmembrane helix</keyword>
<evidence type="ECO:0000313" key="3">
    <source>
        <dbReference type="Proteomes" id="UP001488805"/>
    </source>
</evidence>